<dbReference type="RefSeq" id="WP_387722887.1">
    <property type="nucleotide sequence ID" value="NZ_JBIAPI010000009.1"/>
</dbReference>
<organism evidence="1 2">
    <name type="scientific">Nocardia suismassiliense</name>
    <dbReference type="NCBI Taxonomy" id="2077092"/>
    <lineage>
        <taxon>Bacteria</taxon>
        <taxon>Bacillati</taxon>
        <taxon>Actinomycetota</taxon>
        <taxon>Actinomycetes</taxon>
        <taxon>Mycobacteriales</taxon>
        <taxon>Nocardiaceae</taxon>
        <taxon>Nocardia</taxon>
    </lineage>
</organism>
<sequence length="212" mass="24190">MRSEAETLITHHGIRRDLTLSATGHTARRMRNVRRREINKYSTAVPAVYSCTELRGMLGQITGEAVLECPYQPEQYVITELSADGDTHGWHWDDYSFALVWIIECPPLADGGFVQCVPHTTWNKADPQLHRQFIDNPIYSHELLPGDLYLMRTDTGLHRVYPIRSGRRLIINMAYASQTDLNKQISHETMDTLWAERCSPDRATRPLSGPGD</sequence>
<evidence type="ECO:0000313" key="1">
    <source>
        <dbReference type="EMBL" id="MFF3227097.1"/>
    </source>
</evidence>
<reference evidence="1 2" key="1">
    <citation type="submission" date="2024-10" db="EMBL/GenBank/DDBJ databases">
        <title>The Natural Products Discovery Center: Release of the First 8490 Sequenced Strains for Exploring Actinobacteria Biosynthetic Diversity.</title>
        <authorList>
            <person name="Kalkreuter E."/>
            <person name="Kautsar S.A."/>
            <person name="Yang D."/>
            <person name="Bader C.D."/>
            <person name="Teijaro C.N."/>
            <person name="Fluegel L."/>
            <person name="Davis C.M."/>
            <person name="Simpson J.R."/>
            <person name="Lauterbach L."/>
            <person name="Steele A.D."/>
            <person name="Gui C."/>
            <person name="Meng S."/>
            <person name="Li G."/>
            <person name="Viehrig K."/>
            <person name="Ye F."/>
            <person name="Su P."/>
            <person name="Kiefer A.F."/>
            <person name="Nichols A."/>
            <person name="Cepeda A.J."/>
            <person name="Yan W."/>
            <person name="Fan B."/>
            <person name="Jiang Y."/>
            <person name="Adhikari A."/>
            <person name="Zheng C.-J."/>
            <person name="Schuster L."/>
            <person name="Cowan T.M."/>
            <person name="Smanski M.J."/>
            <person name="Chevrette M.G."/>
            <person name="De Carvalho L.P.S."/>
            <person name="Shen B."/>
        </authorList>
    </citation>
    <scope>NUCLEOTIDE SEQUENCE [LARGE SCALE GENOMIC DNA]</scope>
    <source>
        <strain evidence="1 2">NPDC003040</strain>
    </source>
</reference>
<proteinExistence type="predicted"/>
<evidence type="ECO:0000313" key="2">
    <source>
        <dbReference type="Proteomes" id="UP001601948"/>
    </source>
</evidence>
<dbReference type="EMBL" id="JBIAPI010000009">
    <property type="protein sequence ID" value="MFF3227097.1"/>
    <property type="molecule type" value="Genomic_DNA"/>
</dbReference>
<dbReference type="Pfam" id="PF23169">
    <property type="entry name" value="HalD"/>
    <property type="match status" value="1"/>
</dbReference>
<keyword evidence="2" id="KW-1185">Reference proteome</keyword>
<name>A0ABW6R0P6_9NOCA</name>
<protein>
    <recommendedName>
        <fullName evidence="3">Fe2OG dioxygenase domain-containing protein</fullName>
    </recommendedName>
</protein>
<evidence type="ECO:0008006" key="3">
    <source>
        <dbReference type="Google" id="ProtNLM"/>
    </source>
</evidence>
<gene>
    <name evidence="1" type="ORF">ACFYV7_30170</name>
</gene>
<dbReference type="Proteomes" id="UP001601948">
    <property type="component" value="Unassembled WGS sequence"/>
</dbReference>
<accession>A0ABW6R0P6</accession>
<comment type="caution">
    <text evidence="1">The sequence shown here is derived from an EMBL/GenBank/DDBJ whole genome shotgun (WGS) entry which is preliminary data.</text>
</comment>
<dbReference type="InterPro" id="IPR056470">
    <property type="entry name" value="BesD/HalB-like"/>
</dbReference>